<reference evidence="1" key="1">
    <citation type="submission" date="2023-04" db="EMBL/GenBank/DDBJ databases">
        <title>Draft Genome sequencing of Naganishia species isolated from polar environments using Oxford Nanopore Technology.</title>
        <authorList>
            <person name="Leo P."/>
            <person name="Venkateswaran K."/>
        </authorList>
    </citation>
    <scope>NUCLEOTIDE SEQUENCE</scope>
    <source>
        <strain evidence="1">MNA-CCFEE 5425</strain>
    </source>
</reference>
<name>A0ACC2WJX8_9TREE</name>
<evidence type="ECO:0000313" key="1">
    <source>
        <dbReference type="EMBL" id="KAJ9111778.1"/>
    </source>
</evidence>
<dbReference type="Proteomes" id="UP001243375">
    <property type="component" value="Unassembled WGS sequence"/>
</dbReference>
<evidence type="ECO:0000313" key="2">
    <source>
        <dbReference type="Proteomes" id="UP001243375"/>
    </source>
</evidence>
<protein>
    <submittedName>
        <fullName evidence="1">Uncharacterized protein</fullName>
    </submittedName>
</protein>
<gene>
    <name evidence="1" type="ORF">QFC22_006437</name>
</gene>
<dbReference type="EMBL" id="JASBWU010000028">
    <property type="protein sequence ID" value="KAJ9111778.1"/>
    <property type="molecule type" value="Genomic_DNA"/>
</dbReference>
<proteinExistence type="predicted"/>
<sequence>MAYSLATANGLAISHLPRDYPESPSGGRIELPPRLRSIPVETISDSDRESDIAVLPGSFAASQRPGWSGAAPVVIDGTDDSHRQVVDVDMEDGDRVDHGQEEAAGLDDGEKEVVPDAYPTSEDEVEAEGNVEDEEEDDDDEESSSEDEDEEGSIDLEAEQDQDIGDSPIFVSMRNGPLGISDLLLPPAAGTEEVRVKTEPGGIENEHVQSQESVVYVGSRDPTQDITPLGGTPLTNVINSADIISFHGSSQMQESQAQPAVPPATENEATATEVNPDDTDTAVNLLVARPGKKKRIRAKSPSPPPPAAPKPRATIRVTFHLFDDNEGPDGLPVKVEANAGPPPDMKTEPQNHVTSPRMDLNGKPLPPFPETRNDTETTPSAVPSTALPVLPTVSPSSTDAAVSSAVPTAAPSAAPSVGSPTRPQTELQQDSTTAGTPKAPLPDHHGMEPKFRIVNFKDASIAQGKVDSDYYISPSGWNAVETDADDDDDDDENEEDVEVDGAETGKSKKNKKRKFQELLMNGGSGGAMKSEENGVLKAPQNMAAGDLEGAAPGSILAAMMGGSDEAELARLAAELDKKYNTTSKPKRKRVLQQDDYDYKDPFIDDSELQMDEPALLQRPVKTGYYVQKGAVELIKDENEDASPKKAKGKKQTTLNITKQPSSTKDSPVEVDEQNGEQPKRRKKMLLGRGFRPSKFGTASGSSSRQSLGLADPARDASNRLEALVYPTVVPSTPASVSVPASGTGITREQTPAIKPLTASTPASASKPVIESASATPTVPEPPRGPPKTLDEALSRLPEEIHAVLRDVNNITQALSDENWRNIKAAKRFPEQFKDPMFEVGKKAVELGLVGDALYDTLPLIIRYNRFTMKKYVLDKMRDYQIEYYANTKREVLPILKAAIDNTMEKQMSDYNAQQETYGALHEVSVE</sequence>
<accession>A0ACC2WJX8</accession>
<organism evidence="1 2">
    <name type="scientific">Naganishia vaughanmartiniae</name>
    <dbReference type="NCBI Taxonomy" id="1424756"/>
    <lineage>
        <taxon>Eukaryota</taxon>
        <taxon>Fungi</taxon>
        <taxon>Dikarya</taxon>
        <taxon>Basidiomycota</taxon>
        <taxon>Agaricomycotina</taxon>
        <taxon>Tremellomycetes</taxon>
        <taxon>Filobasidiales</taxon>
        <taxon>Filobasidiaceae</taxon>
        <taxon>Naganishia</taxon>
    </lineage>
</organism>
<keyword evidence="2" id="KW-1185">Reference proteome</keyword>
<comment type="caution">
    <text evidence="1">The sequence shown here is derived from an EMBL/GenBank/DDBJ whole genome shotgun (WGS) entry which is preliminary data.</text>
</comment>